<dbReference type="EMBL" id="AP021861">
    <property type="protein sequence ID" value="BBO35055.1"/>
    <property type="molecule type" value="Genomic_DNA"/>
</dbReference>
<protein>
    <submittedName>
        <fullName evidence="1">Uncharacterized protein</fullName>
    </submittedName>
</protein>
<dbReference type="KEGG" id="lpav:PLANPX_4667"/>
<organism evidence="1 2">
    <name type="scientific">Lacipirellula parvula</name>
    <dbReference type="NCBI Taxonomy" id="2650471"/>
    <lineage>
        <taxon>Bacteria</taxon>
        <taxon>Pseudomonadati</taxon>
        <taxon>Planctomycetota</taxon>
        <taxon>Planctomycetia</taxon>
        <taxon>Pirellulales</taxon>
        <taxon>Lacipirellulaceae</taxon>
        <taxon>Lacipirellula</taxon>
    </lineage>
</organism>
<dbReference type="AlphaFoldDB" id="A0A5K7XF91"/>
<dbReference type="Proteomes" id="UP000326837">
    <property type="component" value="Chromosome"/>
</dbReference>
<dbReference type="RefSeq" id="WP_152100516.1">
    <property type="nucleotide sequence ID" value="NZ_AP021861.1"/>
</dbReference>
<sequence length="219" mass="23668">MRRFLAQWLVSRSLDARREPPHWLRDWLAGDAESTRYEAAARQLATTLRTDAAAWRSIDPTAGQRLQSAQAVGGGWPRWLIAGALASCLAVIVIAWQALEAPSERVAHAPSAADAALFVAAMEEGWLATEEILPFGEPFASWPTLKPALRHSPTVAFSTAAGAATRLTFGAVDEQVRQQRDALGNRVNATVSFFAYRLPSSAAKVVGLPYETGGDETIN</sequence>
<gene>
    <name evidence="1" type="ORF">PLANPX_4667</name>
</gene>
<evidence type="ECO:0000313" key="1">
    <source>
        <dbReference type="EMBL" id="BBO35055.1"/>
    </source>
</evidence>
<proteinExistence type="predicted"/>
<accession>A0A5K7XF91</accession>
<keyword evidence="2" id="KW-1185">Reference proteome</keyword>
<evidence type="ECO:0000313" key="2">
    <source>
        <dbReference type="Proteomes" id="UP000326837"/>
    </source>
</evidence>
<name>A0A5K7XF91_9BACT</name>
<reference evidence="2" key="1">
    <citation type="submission" date="2019-10" db="EMBL/GenBank/DDBJ databases">
        <title>Lacipirellula parvula gen. nov., sp. nov., representing a lineage of planctomycetes widespread in freshwater anoxic habitats, and description of the family Lacipirellulaceae.</title>
        <authorList>
            <person name="Dedysh S.N."/>
            <person name="Kulichevskaya I.S."/>
            <person name="Beletsky A.V."/>
            <person name="Rakitin A.L."/>
            <person name="Mardanov A.V."/>
            <person name="Ivanova A.A."/>
            <person name="Saltykova V.X."/>
            <person name="Rijpstra W.I.C."/>
            <person name="Sinninghe Damste J.S."/>
            <person name="Ravin N.V."/>
        </authorList>
    </citation>
    <scope>NUCLEOTIDE SEQUENCE [LARGE SCALE GENOMIC DNA]</scope>
    <source>
        <strain evidence="2">PX69</strain>
    </source>
</reference>